<evidence type="ECO:0000313" key="1">
    <source>
        <dbReference type="EMBL" id="KYP60195.1"/>
    </source>
</evidence>
<dbReference type="PANTHER" id="PTHR35218">
    <property type="entry name" value="RNASE H DOMAIN-CONTAINING PROTEIN"/>
    <property type="match status" value="1"/>
</dbReference>
<organism evidence="1 2">
    <name type="scientific">Cajanus cajan</name>
    <name type="common">Pigeon pea</name>
    <name type="synonym">Cajanus indicus</name>
    <dbReference type="NCBI Taxonomy" id="3821"/>
    <lineage>
        <taxon>Eukaryota</taxon>
        <taxon>Viridiplantae</taxon>
        <taxon>Streptophyta</taxon>
        <taxon>Embryophyta</taxon>
        <taxon>Tracheophyta</taxon>
        <taxon>Spermatophyta</taxon>
        <taxon>Magnoliopsida</taxon>
        <taxon>eudicotyledons</taxon>
        <taxon>Gunneridae</taxon>
        <taxon>Pentapetalae</taxon>
        <taxon>rosids</taxon>
        <taxon>fabids</taxon>
        <taxon>Fabales</taxon>
        <taxon>Fabaceae</taxon>
        <taxon>Papilionoideae</taxon>
        <taxon>50 kb inversion clade</taxon>
        <taxon>NPAAA clade</taxon>
        <taxon>indigoferoid/millettioid clade</taxon>
        <taxon>Phaseoleae</taxon>
        <taxon>Cajanus</taxon>
    </lineage>
</organism>
<proteinExistence type="predicted"/>
<evidence type="ECO:0000313" key="2">
    <source>
        <dbReference type="Proteomes" id="UP000075243"/>
    </source>
</evidence>
<keyword evidence="2" id="KW-1185">Reference proteome</keyword>
<dbReference type="Proteomes" id="UP000075243">
    <property type="component" value="Chromosome 10"/>
</dbReference>
<name>A0A151SZH3_CAJCA</name>
<dbReference type="EMBL" id="CM003612">
    <property type="protein sequence ID" value="KYP60195.1"/>
    <property type="molecule type" value="Genomic_DNA"/>
</dbReference>
<dbReference type="Gene3D" id="3.60.10.10">
    <property type="entry name" value="Endonuclease/exonuclease/phosphatase"/>
    <property type="match status" value="1"/>
</dbReference>
<reference evidence="1 2" key="1">
    <citation type="journal article" date="2012" name="Nat. Biotechnol.">
        <title>Draft genome sequence of pigeonpea (Cajanus cajan), an orphan legume crop of resource-poor farmers.</title>
        <authorList>
            <person name="Varshney R.K."/>
            <person name="Chen W."/>
            <person name="Li Y."/>
            <person name="Bharti A.K."/>
            <person name="Saxena R.K."/>
            <person name="Schlueter J.A."/>
            <person name="Donoghue M.T."/>
            <person name="Azam S."/>
            <person name="Fan G."/>
            <person name="Whaley A.M."/>
            <person name="Farmer A.D."/>
            <person name="Sheridan J."/>
            <person name="Iwata A."/>
            <person name="Tuteja R."/>
            <person name="Penmetsa R.V."/>
            <person name="Wu W."/>
            <person name="Upadhyaya H.D."/>
            <person name="Yang S.P."/>
            <person name="Shah T."/>
            <person name="Saxena K.B."/>
            <person name="Michael T."/>
            <person name="McCombie W.R."/>
            <person name="Yang B."/>
            <person name="Zhang G."/>
            <person name="Yang H."/>
            <person name="Wang J."/>
            <person name="Spillane C."/>
            <person name="Cook D.R."/>
            <person name="May G.D."/>
            <person name="Xu X."/>
            <person name="Jackson S.A."/>
        </authorList>
    </citation>
    <scope>NUCLEOTIDE SEQUENCE [LARGE SCALE GENOMIC DNA]</scope>
    <source>
        <strain evidence="2">cv. Asha</strain>
    </source>
</reference>
<dbReference type="SUPFAM" id="SSF56219">
    <property type="entry name" value="DNase I-like"/>
    <property type="match status" value="1"/>
</dbReference>
<protein>
    <recommendedName>
        <fullName evidence="3">Endonuclease/exonuclease/phosphatase domain-containing protein</fullName>
    </recommendedName>
</protein>
<dbReference type="PANTHER" id="PTHR35218:SF7">
    <property type="entry name" value="ENDONUCLEASE_EXONUCLEASE_PHOSPHATASE"/>
    <property type="match status" value="1"/>
</dbReference>
<sequence>MDSLLIWNVRGLCGPSFDRYLKSVCSNIHPAIVALVERRSSDDKAFRCLKRLGFDNFFTLPSTGRSGGLCMGWKSHSLALTI</sequence>
<evidence type="ECO:0008006" key="3">
    <source>
        <dbReference type="Google" id="ProtNLM"/>
    </source>
</evidence>
<dbReference type="InterPro" id="IPR036691">
    <property type="entry name" value="Endo/exonu/phosph_ase_sf"/>
</dbReference>
<dbReference type="Gramene" id="C.cajan_15205.t">
    <property type="protein sequence ID" value="C.cajan_15205.t.cds1"/>
    <property type="gene ID" value="C.cajan_15205"/>
</dbReference>
<accession>A0A151SZH3</accession>
<dbReference type="AlphaFoldDB" id="A0A151SZH3"/>
<gene>
    <name evidence="1" type="ORF">KK1_015646</name>
</gene>